<dbReference type="Gene3D" id="3.40.50.170">
    <property type="entry name" value="Formyl transferase, N-terminal domain"/>
    <property type="match status" value="1"/>
</dbReference>
<dbReference type="PANTHER" id="PTHR43369">
    <property type="entry name" value="PHOSPHORIBOSYLGLYCINAMIDE FORMYLTRANSFERASE"/>
    <property type="match status" value="1"/>
</dbReference>
<evidence type="ECO:0000313" key="11">
    <source>
        <dbReference type="Proteomes" id="UP000323392"/>
    </source>
</evidence>
<feature type="binding site" evidence="6">
    <location>
        <begin position="12"/>
        <end position="14"/>
    </location>
    <ligand>
        <name>N(1)-(5-phospho-beta-D-ribosyl)glycinamide</name>
        <dbReference type="ChEBI" id="CHEBI:143788"/>
    </ligand>
</feature>
<dbReference type="NCBIfam" id="TIGR00639">
    <property type="entry name" value="PurN"/>
    <property type="match status" value="1"/>
</dbReference>
<keyword evidence="11" id="KW-1185">Reference proteome</keyword>
<keyword evidence="3 6" id="KW-0658">Purine biosynthesis</keyword>
<evidence type="ECO:0000256" key="6">
    <source>
        <dbReference type="HAMAP-Rule" id="MF_01930"/>
    </source>
</evidence>
<name>A0A150FNC8_CLOPD</name>
<reference evidence="9 11" key="2">
    <citation type="submission" date="2016-11" db="EMBL/GenBank/DDBJ databases">
        <authorList>
            <person name="Varghese N."/>
            <person name="Submissions S."/>
        </authorList>
    </citation>
    <scope>NUCLEOTIDE SEQUENCE [LARGE SCALE GENOMIC DNA]</scope>
    <source>
        <strain evidence="9 11">DSM 7308</strain>
    </source>
</reference>
<proteinExistence type="inferred from homology"/>
<dbReference type="Proteomes" id="UP000323392">
    <property type="component" value="Unassembled WGS sequence"/>
</dbReference>
<sequence length="197" mass="22047">MLNIAVLISGNGTNLQSLIDAVNLGQINGQINIVISNKENAYGLDRAKKNNIKALYEENEEIILDILKKENIDLVVLAGYLKKVGEKFVREFENKIINVHPSLIPAFCGKGYYSDNVHKAVIDYGVKITGATVHFVDEKLDNGPIIMQRCVNVCQNDTVETLKNKVLQVEHEILVESVRLYCLGKIKIQGRKVIIDE</sequence>
<evidence type="ECO:0000313" key="9">
    <source>
        <dbReference type="EMBL" id="SHK90908.1"/>
    </source>
</evidence>
<dbReference type="HAMAP" id="MF_01930">
    <property type="entry name" value="PurN"/>
    <property type="match status" value="1"/>
</dbReference>
<evidence type="ECO:0000256" key="1">
    <source>
        <dbReference type="ARBA" id="ARBA00005054"/>
    </source>
</evidence>
<evidence type="ECO:0000256" key="5">
    <source>
        <dbReference type="ARBA" id="ARBA00047664"/>
    </source>
</evidence>
<dbReference type="GO" id="GO:0006189">
    <property type="term" value="P:'de novo' IMP biosynthetic process"/>
    <property type="evidence" value="ECO:0007669"/>
    <property type="project" value="UniProtKB-UniRule"/>
</dbReference>
<dbReference type="Pfam" id="PF00551">
    <property type="entry name" value="Formyl_trans_N"/>
    <property type="match status" value="1"/>
</dbReference>
<dbReference type="UniPathway" id="UPA00074">
    <property type="reaction ID" value="UER00126"/>
</dbReference>
<dbReference type="GO" id="GO:0004644">
    <property type="term" value="F:phosphoribosylglycinamide formyltransferase activity"/>
    <property type="evidence" value="ECO:0007669"/>
    <property type="project" value="UniProtKB-UniRule"/>
</dbReference>
<dbReference type="PATRIC" id="fig|1121328.3.peg.195"/>
<dbReference type="STRING" id="1121328.JWYL7_0197"/>
<dbReference type="EMBL" id="FRBG01000007">
    <property type="protein sequence ID" value="SHK90908.1"/>
    <property type="molecule type" value="Genomic_DNA"/>
</dbReference>
<dbReference type="GO" id="GO:0005737">
    <property type="term" value="C:cytoplasm"/>
    <property type="evidence" value="ECO:0007669"/>
    <property type="project" value="TreeGrafter"/>
</dbReference>
<evidence type="ECO:0000256" key="2">
    <source>
        <dbReference type="ARBA" id="ARBA00022679"/>
    </source>
</evidence>
<dbReference type="InterPro" id="IPR002376">
    <property type="entry name" value="Formyl_transf_N"/>
</dbReference>
<comment type="function">
    <text evidence="6">Catalyzes the transfer of a formyl group from 10-formyltetrahydrofolate to 5-phospho-ribosyl-glycinamide (GAR), producing 5-phospho-ribosyl-N-formylglycinamide (FGAR) and tetrahydrofolate.</text>
</comment>
<comment type="caution">
    <text evidence="6">Lacks conserved residue(s) required for the propagation of feature annotation.</text>
</comment>
<feature type="domain" description="Formyl transferase N-terminal" evidence="7">
    <location>
        <begin position="3"/>
        <end position="177"/>
    </location>
</feature>
<dbReference type="EC" id="2.1.2.2" evidence="6"/>
<dbReference type="CDD" id="cd08645">
    <property type="entry name" value="FMT_core_GART"/>
    <property type="match status" value="1"/>
</dbReference>
<comment type="pathway">
    <text evidence="1 6">Purine metabolism; IMP biosynthesis via de novo pathway; N(2)-formyl-N(1)-(5-phospho-D-ribosyl)glycinamide from N(1)-(5-phospho-D-ribosyl)glycinamide (10-formyl THF route): step 1/1.</text>
</comment>
<protein>
    <recommendedName>
        <fullName evidence="6">Phosphoribosylglycinamide formyltransferase</fullName>
        <ecNumber evidence="6">2.1.2.2</ecNumber>
    </recommendedName>
    <alternativeName>
        <fullName evidence="6">5'-phosphoribosylglycinamide transformylase</fullName>
    </alternativeName>
    <alternativeName>
        <fullName evidence="6">GAR transformylase</fullName>
        <shortName evidence="6">GART</shortName>
    </alternativeName>
</protein>
<feature type="site" description="Raises pKa of active site His" evidence="6">
    <location>
        <position position="141"/>
    </location>
</feature>
<evidence type="ECO:0000313" key="8">
    <source>
        <dbReference type="EMBL" id="KXZ39122.1"/>
    </source>
</evidence>
<dbReference type="InterPro" id="IPR036477">
    <property type="entry name" value="Formyl_transf_N_sf"/>
</dbReference>
<comment type="caution">
    <text evidence="8">The sequence shown here is derived from an EMBL/GenBank/DDBJ whole genome shotgun (WGS) entry which is preliminary data.</text>
</comment>
<keyword evidence="2 6" id="KW-0808">Transferase</keyword>
<dbReference type="RefSeq" id="WP_066067738.1">
    <property type="nucleotide sequence ID" value="NZ_FRBG01000007.1"/>
</dbReference>
<evidence type="ECO:0000256" key="3">
    <source>
        <dbReference type="ARBA" id="ARBA00022755"/>
    </source>
</evidence>
<dbReference type="SUPFAM" id="SSF53328">
    <property type="entry name" value="Formyltransferase"/>
    <property type="match status" value="1"/>
</dbReference>
<dbReference type="InterPro" id="IPR004607">
    <property type="entry name" value="GART"/>
</dbReference>
<evidence type="ECO:0000259" key="7">
    <source>
        <dbReference type="Pfam" id="PF00551"/>
    </source>
</evidence>
<evidence type="ECO:0000313" key="10">
    <source>
        <dbReference type="Proteomes" id="UP000092605"/>
    </source>
</evidence>
<dbReference type="PANTHER" id="PTHR43369:SF2">
    <property type="entry name" value="PHOSPHORIBOSYLGLYCINAMIDE FORMYLTRANSFERASE"/>
    <property type="match status" value="1"/>
</dbReference>
<dbReference type="Proteomes" id="UP000092605">
    <property type="component" value="Unassembled WGS sequence"/>
</dbReference>
<dbReference type="AlphaFoldDB" id="A0A150FNC8"/>
<dbReference type="PROSITE" id="PS00373">
    <property type="entry name" value="GART"/>
    <property type="match status" value="1"/>
</dbReference>
<gene>
    <name evidence="6" type="primary">purN</name>
    <name evidence="8" type="ORF">JWYL7_0197</name>
    <name evidence="9" type="ORF">SAMN05661008_01110</name>
</gene>
<evidence type="ECO:0000256" key="4">
    <source>
        <dbReference type="ARBA" id="ARBA00038440"/>
    </source>
</evidence>
<reference evidence="8 10" key="1">
    <citation type="submission" date="2016-02" db="EMBL/GenBank/DDBJ databases">
        <title>Draft genome sequence for Clostridium paradoxum JW-YL-7.</title>
        <authorList>
            <person name="Utturkar S.M."/>
            <person name="Lancaster A."/>
            <person name="Poole F.L."/>
            <person name="Adams M.W."/>
            <person name="Brown S.D."/>
        </authorList>
    </citation>
    <scope>NUCLEOTIDE SEQUENCE [LARGE SCALE GENOMIC DNA]</scope>
    <source>
        <strain evidence="8 10">JW-YL-7</strain>
    </source>
</reference>
<organism evidence="8 10">
    <name type="scientific">Alkalithermobacter thermoalcaliphilus JW-YL-7 = DSM 7308</name>
    <dbReference type="NCBI Taxonomy" id="1121328"/>
    <lineage>
        <taxon>Bacteria</taxon>
        <taxon>Bacillati</taxon>
        <taxon>Bacillota</taxon>
        <taxon>Clostridia</taxon>
        <taxon>Peptostreptococcales</taxon>
        <taxon>Tepidibacteraceae</taxon>
        <taxon>Alkalithermobacter</taxon>
    </lineage>
</organism>
<feature type="binding site" evidence="6">
    <location>
        <position position="98"/>
    </location>
    <ligand>
        <name>(6R)-10-formyltetrahydrofolate</name>
        <dbReference type="ChEBI" id="CHEBI:195366"/>
    </ligand>
</feature>
<dbReference type="OrthoDB" id="9806170at2"/>
<accession>A0A150FNC8</accession>
<dbReference type="EMBL" id="LSFY01000001">
    <property type="protein sequence ID" value="KXZ39122.1"/>
    <property type="molecule type" value="Genomic_DNA"/>
</dbReference>
<dbReference type="InterPro" id="IPR001555">
    <property type="entry name" value="GART_AS"/>
</dbReference>
<comment type="catalytic activity">
    <reaction evidence="5 6">
        <text>N(1)-(5-phospho-beta-D-ribosyl)glycinamide + (6R)-10-formyltetrahydrofolate = N(2)-formyl-N(1)-(5-phospho-beta-D-ribosyl)glycinamide + (6S)-5,6,7,8-tetrahydrofolate + H(+)</text>
        <dbReference type="Rhea" id="RHEA:15053"/>
        <dbReference type="ChEBI" id="CHEBI:15378"/>
        <dbReference type="ChEBI" id="CHEBI:57453"/>
        <dbReference type="ChEBI" id="CHEBI:143788"/>
        <dbReference type="ChEBI" id="CHEBI:147286"/>
        <dbReference type="ChEBI" id="CHEBI:195366"/>
        <dbReference type="EC" id="2.1.2.2"/>
    </reaction>
</comment>
<comment type="similarity">
    <text evidence="4 6">Belongs to the GART family.</text>
</comment>
<feature type="active site" description="Proton donor" evidence="6">
    <location>
        <position position="100"/>
    </location>
</feature>